<evidence type="ECO:0000256" key="2">
    <source>
        <dbReference type="SAM" id="MobiDB-lite"/>
    </source>
</evidence>
<dbReference type="EMBL" id="MU069801">
    <property type="protein sequence ID" value="KAF5833609.1"/>
    <property type="molecule type" value="Genomic_DNA"/>
</dbReference>
<feature type="non-terminal residue" evidence="3">
    <location>
        <position position="1"/>
    </location>
</feature>
<accession>A0ABQ7GG79</accession>
<name>A0ABQ7GG79_DUNSA</name>
<evidence type="ECO:0000313" key="4">
    <source>
        <dbReference type="Proteomes" id="UP000815325"/>
    </source>
</evidence>
<feature type="compositionally biased region" description="Low complexity" evidence="2">
    <location>
        <begin position="280"/>
        <end position="290"/>
    </location>
</feature>
<feature type="compositionally biased region" description="Low complexity" evidence="2">
    <location>
        <begin position="45"/>
        <end position="113"/>
    </location>
</feature>
<protein>
    <submittedName>
        <fullName evidence="3">Uncharacterized protein</fullName>
    </submittedName>
</protein>
<dbReference type="SUPFAM" id="SSF52047">
    <property type="entry name" value="RNI-like"/>
    <property type="match status" value="1"/>
</dbReference>
<dbReference type="Gene3D" id="3.80.10.10">
    <property type="entry name" value="Ribonuclease Inhibitor"/>
    <property type="match status" value="1"/>
</dbReference>
<comment type="subcellular location">
    <subcellularLocation>
        <location evidence="1">Cytoplasm</location>
        <location evidence="1">Cytoskeleton</location>
        <location evidence="1">Cilium axoneme</location>
    </subcellularLocation>
</comment>
<reference evidence="3" key="1">
    <citation type="submission" date="2017-08" db="EMBL/GenBank/DDBJ databases">
        <authorList>
            <person name="Polle J.E."/>
            <person name="Barry K."/>
            <person name="Cushman J."/>
            <person name="Schmutz J."/>
            <person name="Tran D."/>
            <person name="Hathwaick L.T."/>
            <person name="Yim W.C."/>
            <person name="Jenkins J."/>
            <person name="Mckie-Krisberg Z.M."/>
            <person name="Prochnik S."/>
            <person name="Lindquist E."/>
            <person name="Dockter R.B."/>
            <person name="Adam C."/>
            <person name="Molina H."/>
            <person name="Bunkerborg J."/>
            <person name="Jin E."/>
            <person name="Buchheim M."/>
            <person name="Magnuson J."/>
        </authorList>
    </citation>
    <scope>NUCLEOTIDE SEQUENCE</scope>
    <source>
        <strain evidence="3">CCAP 19/18</strain>
    </source>
</reference>
<keyword evidence="4" id="KW-1185">Reference proteome</keyword>
<gene>
    <name evidence="3" type="ORF">DUNSADRAFT_10025</name>
</gene>
<dbReference type="Proteomes" id="UP000815325">
    <property type="component" value="Unassembled WGS sequence"/>
</dbReference>
<feature type="region of interest" description="Disordered" evidence="2">
    <location>
        <begin position="39"/>
        <end position="156"/>
    </location>
</feature>
<organism evidence="3 4">
    <name type="scientific">Dunaliella salina</name>
    <name type="common">Green alga</name>
    <name type="synonym">Protococcus salinus</name>
    <dbReference type="NCBI Taxonomy" id="3046"/>
    <lineage>
        <taxon>Eukaryota</taxon>
        <taxon>Viridiplantae</taxon>
        <taxon>Chlorophyta</taxon>
        <taxon>core chlorophytes</taxon>
        <taxon>Chlorophyceae</taxon>
        <taxon>CS clade</taxon>
        <taxon>Chlamydomonadales</taxon>
        <taxon>Dunaliellaceae</taxon>
        <taxon>Dunaliella</taxon>
    </lineage>
</organism>
<evidence type="ECO:0000256" key="1">
    <source>
        <dbReference type="ARBA" id="ARBA00004430"/>
    </source>
</evidence>
<proteinExistence type="predicted"/>
<dbReference type="InterPro" id="IPR032675">
    <property type="entry name" value="LRR_dom_sf"/>
</dbReference>
<feature type="compositionally biased region" description="Low complexity" evidence="2">
    <location>
        <begin position="221"/>
        <end position="239"/>
    </location>
</feature>
<evidence type="ECO:0000313" key="3">
    <source>
        <dbReference type="EMBL" id="KAF5833609.1"/>
    </source>
</evidence>
<sequence>QVRPIWAYTTQVSPNITGKPFMDLLQLLPLPTCPLHHPLHGQQAPSVLQHSVPQQQQGQGPLHRPLPGQQAPSVSQHSASQQQQGQGPIHHPLHGQQVPSISQHSASQQHQEQGPILHPLHGQQAPSISQHSASQQQREQRQHEPWQDAAQQQGHKLWPQHTLAQQQQYTLTQAQAHPSHCSCPPSLRDLIHAVALASSAQQQAISVCHAHSSPPYPIFSAPPSQQQQASNLPPSQQAQHAQHLESMHSMVACMRIGHSPSHAPIPRALCSPPHTPSPSSPLEHTSSPHTAPQQLHLRTLKLNQCKRVSESAVVAACVACPHLSSLSVHGVSGVTQVCLEVMSAATPNIKEIETGGTSVSSVPSSLLLPSSPSPSSLALPSSTGHSCTSDNVLASGFPSDQELTCSQPHTLAATHGSNNSRMGEVYAGMPASPFTALSSLQLPFALRTRLTSSGIAAACTQHRPWLKLTFSG</sequence>
<feature type="region of interest" description="Disordered" evidence="2">
    <location>
        <begin position="216"/>
        <end position="244"/>
    </location>
</feature>
<feature type="compositionally biased region" description="Polar residues" evidence="2">
    <location>
        <begin position="124"/>
        <end position="137"/>
    </location>
</feature>
<feature type="region of interest" description="Disordered" evidence="2">
    <location>
        <begin position="264"/>
        <end position="292"/>
    </location>
</feature>
<comment type="caution">
    <text evidence="3">The sequence shown here is derived from an EMBL/GenBank/DDBJ whole genome shotgun (WGS) entry which is preliminary data.</text>
</comment>